<evidence type="ECO:0000256" key="4">
    <source>
        <dbReference type="ARBA" id="ARBA00022432"/>
    </source>
</evidence>
<evidence type="ECO:0000256" key="5">
    <source>
        <dbReference type="ARBA" id="ARBA00022490"/>
    </source>
</evidence>
<dbReference type="PANTHER" id="PTHR11469:SF1">
    <property type="entry name" value="GLUCOSE-6-PHOSPHATE ISOMERASE"/>
    <property type="match status" value="1"/>
</dbReference>
<comment type="similarity">
    <text evidence="2 9">Belongs to the GPI family.</text>
</comment>
<dbReference type="CDD" id="cd05016">
    <property type="entry name" value="SIS_PGI_2"/>
    <property type="match status" value="1"/>
</dbReference>
<dbReference type="PROSITE" id="PS51463">
    <property type="entry name" value="P_GLUCOSE_ISOMERASE_3"/>
    <property type="match status" value="1"/>
</dbReference>
<keyword evidence="4 9" id="KW-0312">Gluconeogenesis</keyword>
<reference evidence="10 11" key="1">
    <citation type="submission" date="2020-02" db="EMBL/GenBank/DDBJ databases">
        <title>Aliifodinibius halophilus 2W32, complete genome.</title>
        <authorList>
            <person name="Li Y."/>
            <person name="Wu S."/>
        </authorList>
    </citation>
    <scope>NUCLEOTIDE SEQUENCE [LARGE SCALE GENOMIC DNA]</scope>
    <source>
        <strain evidence="10 11">2W32</strain>
    </source>
</reference>
<dbReference type="FunFam" id="3.40.50.10490:FF:000016">
    <property type="entry name" value="Glucose-6-phosphate isomerase"/>
    <property type="match status" value="1"/>
</dbReference>
<dbReference type="GO" id="GO:0005829">
    <property type="term" value="C:cytosol"/>
    <property type="evidence" value="ECO:0007669"/>
    <property type="project" value="TreeGrafter"/>
</dbReference>
<accession>A0A6M1SSM3</accession>
<dbReference type="GO" id="GO:0006094">
    <property type="term" value="P:gluconeogenesis"/>
    <property type="evidence" value="ECO:0007669"/>
    <property type="project" value="UniProtKB-KW"/>
</dbReference>
<dbReference type="PRINTS" id="PR00662">
    <property type="entry name" value="G6PISOMERASE"/>
</dbReference>
<keyword evidence="6 9" id="KW-0324">Glycolysis</keyword>
<dbReference type="Gene3D" id="3.40.50.10490">
    <property type="entry name" value="Glucose-6-phosphate isomerase like protein, domain 1"/>
    <property type="match status" value="2"/>
</dbReference>
<evidence type="ECO:0000256" key="1">
    <source>
        <dbReference type="ARBA" id="ARBA00004926"/>
    </source>
</evidence>
<keyword evidence="11" id="KW-1185">Reference proteome</keyword>
<evidence type="ECO:0000256" key="8">
    <source>
        <dbReference type="ARBA" id="ARBA00029321"/>
    </source>
</evidence>
<dbReference type="InterPro" id="IPR035476">
    <property type="entry name" value="SIS_PGI_1"/>
</dbReference>
<dbReference type="InterPro" id="IPR001672">
    <property type="entry name" value="G6P_Isomerase"/>
</dbReference>
<dbReference type="SUPFAM" id="SSF53697">
    <property type="entry name" value="SIS domain"/>
    <property type="match status" value="1"/>
</dbReference>
<protein>
    <recommendedName>
        <fullName evidence="3 9">Glucose-6-phosphate isomerase</fullName>
        <ecNumber evidence="3 9">5.3.1.9</ecNumber>
    </recommendedName>
</protein>
<dbReference type="AlphaFoldDB" id="A0A6M1SSM3"/>
<evidence type="ECO:0000313" key="10">
    <source>
        <dbReference type="EMBL" id="NGP86928.1"/>
    </source>
</evidence>
<name>A0A6M1SSM3_9BACT</name>
<dbReference type="PANTHER" id="PTHR11469">
    <property type="entry name" value="GLUCOSE-6-PHOSPHATE ISOMERASE"/>
    <property type="match status" value="1"/>
</dbReference>
<evidence type="ECO:0000256" key="2">
    <source>
        <dbReference type="ARBA" id="ARBA00006604"/>
    </source>
</evidence>
<dbReference type="NCBIfam" id="NF010697">
    <property type="entry name" value="PRK14097.1"/>
    <property type="match status" value="1"/>
</dbReference>
<dbReference type="GO" id="GO:0004347">
    <property type="term" value="F:glucose-6-phosphate isomerase activity"/>
    <property type="evidence" value="ECO:0007669"/>
    <property type="project" value="UniProtKB-EC"/>
</dbReference>
<evidence type="ECO:0000256" key="6">
    <source>
        <dbReference type="ARBA" id="ARBA00023152"/>
    </source>
</evidence>
<dbReference type="InterPro" id="IPR018189">
    <property type="entry name" value="Phosphoglucose_isomerase_CS"/>
</dbReference>
<gene>
    <name evidence="10" type="ORF">G3569_01075</name>
</gene>
<keyword evidence="5" id="KW-0963">Cytoplasm</keyword>
<dbReference type="EC" id="5.3.1.9" evidence="3 9"/>
<dbReference type="PROSITE" id="PS00765">
    <property type="entry name" value="P_GLUCOSE_ISOMERASE_1"/>
    <property type="match status" value="1"/>
</dbReference>
<comment type="catalytic activity">
    <reaction evidence="8 9">
        <text>alpha-D-glucose 6-phosphate = beta-D-fructose 6-phosphate</text>
        <dbReference type="Rhea" id="RHEA:11816"/>
        <dbReference type="ChEBI" id="CHEBI:57634"/>
        <dbReference type="ChEBI" id="CHEBI:58225"/>
        <dbReference type="EC" id="5.3.1.9"/>
    </reaction>
</comment>
<comment type="caution">
    <text evidence="10">The sequence shown here is derived from an EMBL/GenBank/DDBJ whole genome shotgun (WGS) entry which is preliminary data.</text>
</comment>
<evidence type="ECO:0000313" key="11">
    <source>
        <dbReference type="Proteomes" id="UP000479132"/>
    </source>
</evidence>
<dbReference type="InterPro" id="IPR046348">
    <property type="entry name" value="SIS_dom_sf"/>
</dbReference>
<keyword evidence="7 9" id="KW-0413">Isomerase</keyword>
<dbReference type="CDD" id="cd05015">
    <property type="entry name" value="SIS_PGI_1"/>
    <property type="match status" value="1"/>
</dbReference>
<dbReference type="RefSeq" id="WP_165265195.1">
    <property type="nucleotide sequence ID" value="NZ_JAALLS010000001.1"/>
</dbReference>
<sequence length="428" mass="47099">MIELDISRAKAFLSNAEFDGGRKKASEALKTVEKRDGEGAEWLGWRDLLSDPNDAILEQLHSLATAIREEADIFIVCGIGGSYLGARAVIDALSSFFGNKGPEIIYAGHHMSGQYLEELLEYLAEPKADGKPKSVYCNVISKSGTTLETALSFRFIRSWMSDQYPDSLQDRIICTTSAEGGALNKLVDEYGFQKFVIPDNVGGRFSVLTPVGLLPIAVAGIDIRSLFYGAVSKFEELEEDPQSLLNYVAVKHALYQKGKTVDVLTSFEPQLESLGGWLQQLLGESEGKDGNGMFPTVATYSTDLHSLGQFMQDGARTVMETFITVEETTGTLIVDEADQNNDGLNYLAGMRLHEINRGAFEGTIQAHVKGGVPSVVVNLEKLNAQHLGEFIYLYELFTAVYCYSLDVNPFNQPGVEDYKSEMYQLLGK</sequence>
<evidence type="ECO:0000256" key="7">
    <source>
        <dbReference type="ARBA" id="ARBA00023235"/>
    </source>
</evidence>
<proteinExistence type="inferred from homology"/>
<evidence type="ECO:0000256" key="3">
    <source>
        <dbReference type="ARBA" id="ARBA00011952"/>
    </source>
</evidence>
<dbReference type="Pfam" id="PF00342">
    <property type="entry name" value="PGI"/>
    <property type="match status" value="1"/>
</dbReference>
<dbReference type="GO" id="GO:0051156">
    <property type="term" value="P:glucose 6-phosphate metabolic process"/>
    <property type="evidence" value="ECO:0007669"/>
    <property type="project" value="TreeGrafter"/>
</dbReference>
<dbReference type="InterPro" id="IPR035482">
    <property type="entry name" value="SIS_PGI_2"/>
</dbReference>
<dbReference type="EMBL" id="JAALLS010000001">
    <property type="protein sequence ID" value="NGP86928.1"/>
    <property type="molecule type" value="Genomic_DNA"/>
</dbReference>
<dbReference type="GO" id="GO:0006096">
    <property type="term" value="P:glycolytic process"/>
    <property type="evidence" value="ECO:0007669"/>
    <property type="project" value="UniProtKB-UniPathway"/>
</dbReference>
<dbReference type="Proteomes" id="UP000479132">
    <property type="component" value="Unassembled WGS sequence"/>
</dbReference>
<dbReference type="GO" id="GO:0097367">
    <property type="term" value="F:carbohydrate derivative binding"/>
    <property type="evidence" value="ECO:0007669"/>
    <property type="project" value="InterPro"/>
</dbReference>
<evidence type="ECO:0000256" key="9">
    <source>
        <dbReference type="RuleBase" id="RU000612"/>
    </source>
</evidence>
<comment type="pathway">
    <text evidence="1 9">Carbohydrate degradation; glycolysis; D-glyceraldehyde 3-phosphate and glycerone phosphate from D-glucose: step 2/4.</text>
</comment>
<organism evidence="10 11">
    <name type="scientific">Fodinibius halophilus</name>
    <dbReference type="NCBI Taxonomy" id="1736908"/>
    <lineage>
        <taxon>Bacteria</taxon>
        <taxon>Pseudomonadati</taxon>
        <taxon>Balneolota</taxon>
        <taxon>Balneolia</taxon>
        <taxon>Balneolales</taxon>
        <taxon>Balneolaceae</taxon>
        <taxon>Fodinibius</taxon>
    </lineage>
</organism>
<dbReference type="GO" id="GO:0048029">
    <property type="term" value="F:monosaccharide binding"/>
    <property type="evidence" value="ECO:0007669"/>
    <property type="project" value="TreeGrafter"/>
</dbReference>
<dbReference type="UniPathway" id="UPA00109">
    <property type="reaction ID" value="UER00181"/>
</dbReference>